<dbReference type="RefSeq" id="WP_397058711.1">
    <property type="nucleotide sequence ID" value="NZ_JBIRYL010000001.1"/>
</dbReference>
<name>A0ABW7VRW5_9NOCA</name>
<protein>
    <submittedName>
        <fullName evidence="1">Uncharacterized protein</fullName>
    </submittedName>
</protein>
<sequence length="46" mass="5134">MPVTRYLDRGLDDTAAADPATVRRIHDDIEHRIRGLLTALGVDLHP</sequence>
<proteinExistence type="predicted"/>
<gene>
    <name evidence="1" type="ORF">ACH49Z_01390</name>
</gene>
<dbReference type="EMBL" id="JBIRYL010000001">
    <property type="protein sequence ID" value="MFI2228490.1"/>
    <property type="molecule type" value="Genomic_DNA"/>
</dbReference>
<organism evidence="1 2">
    <name type="scientific">Nocardia testacea</name>
    <dbReference type="NCBI Taxonomy" id="248551"/>
    <lineage>
        <taxon>Bacteria</taxon>
        <taxon>Bacillati</taxon>
        <taxon>Actinomycetota</taxon>
        <taxon>Actinomycetes</taxon>
        <taxon>Mycobacteriales</taxon>
        <taxon>Nocardiaceae</taxon>
        <taxon>Nocardia</taxon>
    </lineage>
</organism>
<comment type="caution">
    <text evidence="1">The sequence shown here is derived from an EMBL/GenBank/DDBJ whole genome shotgun (WGS) entry which is preliminary data.</text>
</comment>
<keyword evidence="2" id="KW-1185">Reference proteome</keyword>
<evidence type="ECO:0000313" key="1">
    <source>
        <dbReference type="EMBL" id="MFI2228490.1"/>
    </source>
</evidence>
<reference evidence="1 2" key="1">
    <citation type="submission" date="2024-10" db="EMBL/GenBank/DDBJ databases">
        <title>The Natural Products Discovery Center: Release of the First 8490 Sequenced Strains for Exploring Actinobacteria Biosynthetic Diversity.</title>
        <authorList>
            <person name="Kalkreuter E."/>
            <person name="Kautsar S.A."/>
            <person name="Yang D."/>
            <person name="Bader C.D."/>
            <person name="Teijaro C.N."/>
            <person name="Fluegel L."/>
            <person name="Davis C.M."/>
            <person name="Simpson J.R."/>
            <person name="Lauterbach L."/>
            <person name="Steele A.D."/>
            <person name="Gui C."/>
            <person name="Meng S."/>
            <person name="Li G."/>
            <person name="Viehrig K."/>
            <person name="Ye F."/>
            <person name="Su P."/>
            <person name="Kiefer A.F."/>
            <person name="Nichols A."/>
            <person name="Cepeda A.J."/>
            <person name="Yan W."/>
            <person name="Fan B."/>
            <person name="Jiang Y."/>
            <person name="Adhikari A."/>
            <person name="Zheng C.-J."/>
            <person name="Schuster L."/>
            <person name="Cowan T.M."/>
            <person name="Smanski M.J."/>
            <person name="Chevrette M.G."/>
            <person name="De Carvalho L.P.S."/>
            <person name="Shen B."/>
        </authorList>
    </citation>
    <scope>NUCLEOTIDE SEQUENCE [LARGE SCALE GENOMIC DNA]</scope>
    <source>
        <strain evidence="1 2">NPDC019377</strain>
    </source>
</reference>
<accession>A0ABW7VRW5</accession>
<evidence type="ECO:0000313" key="2">
    <source>
        <dbReference type="Proteomes" id="UP001611494"/>
    </source>
</evidence>
<dbReference type="Proteomes" id="UP001611494">
    <property type="component" value="Unassembled WGS sequence"/>
</dbReference>